<evidence type="ECO:0000313" key="1">
    <source>
        <dbReference type="EMBL" id="MCI43306.1"/>
    </source>
</evidence>
<protein>
    <submittedName>
        <fullName evidence="1">Uncharacterized protein</fullName>
    </submittedName>
</protein>
<reference evidence="1 2" key="1">
    <citation type="journal article" date="2018" name="Front. Plant Sci.">
        <title>Red Clover (Trifolium pratense) and Zigzag Clover (T. medium) - A Picture of Genomic Similarities and Differences.</title>
        <authorList>
            <person name="Dluhosova J."/>
            <person name="Istvanek J."/>
            <person name="Nedelnik J."/>
            <person name="Repkova J."/>
        </authorList>
    </citation>
    <scope>NUCLEOTIDE SEQUENCE [LARGE SCALE GENOMIC DNA]</scope>
    <source>
        <strain evidence="2">cv. 10/8</strain>
        <tissue evidence="1">Leaf</tissue>
    </source>
</reference>
<evidence type="ECO:0000313" key="2">
    <source>
        <dbReference type="Proteomes" id="UP000265520"/>
    </source>
</evidence>
<comment type="caution">
    <text evidence="1">The sequence shown here is derived from an EMBL/GenBank/DDBJ whole genome shotgun (WGS) entry which is preliminary data.</text>
</comment>
<sequence>MSKPHAVPSVHAGPSVHACQSFFSVVATAPPYNTDAQNTKLLSRSCSLSIASPPTCSPCLIFIPSVFSDHGVL</sequence>
<accession>A0A392S5Z7</accession>
<organism evidence="1 2">
    <name type="scientific">Trifolium medium</name>
    <dbReference type="NCBI Taxonomy" id="97028"/>
    <lineage>
        <taxon>Eukaryota</taxon>
        <taxon>Viridiplantae</taxon>
        <taxon>Streptophyta</taxon>
        <taxon>Embryophyta</taxon>
        <taxon>Tracheophyta</taxon>
        <taxon>Spermatophyta</taxon>
        <taxon>Magnoliopsida</taxon>
        <taxon>eudicotyledons</taxon>
        <taxon>Gunneridae</taxon>
        <taxon>Pentapetalae</taxon>
        <taxon>rosids</taxon>
        <taxon>fabids</taxon>
        <taxon>Fabales</taxon>
        <taxon>Fabaceae</taxon>
        <taxon>Papilionoideae</taxon>
        <taxon>50 kb inversion clade</taxon>
        <taxon>NPAAA clade</taxon>
        <taxon>Hologalegina</taxon>
        <taxon>IRL clade</taxon>
        <taxon>Trifolieae</taxon>
        <taxon>Trifolium</taxon>
    </lineage>
</organism>
<keyword evidence="2" id="KW-1185">Reference proteome</keyword>
<name>A0A392S5Z7_9FABA</name>
<dbReference type="AlphaFoldDB" id="A0A392S5Z7"/>
<proteinExistence type="predicted"/>
<dbReference type="EMBL" id="LXQA010315481">
    <property type="protein sequence ID" value="MCI43306.1"/>
    <property type="molecule type" value="Genomic_DNA"/>
</dbReference>
<dbReference type="Proteomes" id="UP000265520">
    <property type="component" value="Unassembled WGS sequence"/>
</dbReference>